<name>A0A1C1CM18_9EURO</name>
<accession>A0A1C1CM18</accession>
<gene>
    <name evidence="2" type="ORF">CLCR_07851</name>
</gene>
<feature type="region of interest" description="Disordered" evidence="1">
    <location>
        <begin position="51"/>
        <end position="71"/>
    </location>
</feature>
<comment type="caution">
    <text evidence="2">The sequence shown here is derived from an EMBL/GenBank/DDBJ whole genome shotgun (WGS) entry which is preliminary data.</text>
</comment>
<protein>
    <submittedName>
        <fullName evidence="2">Uncharacterized protein</fullName>
    </submittedName>
</protein>
<dbReference type="VEuPathDB" id="FungiDB:CLCR_07851"/>
<organism evidence="2 3">
    <name type="scientific">Cladophialophora carrionii</name>
    <dbReference type="NCBI Taxonomy" id="86049"/>
    <lineage>
        <taxon>Eukaryota</taxon>
        <taxon>Fungi</taxon>
        <taxon>Dikarya</taxon>
        <taxon>Ascomycota</taxon>
        <taxon>Pezizomycotina</taxon>
        <taxon>Eurotiomycetes</taxon>
        <taxon>Chaetothyriomycetidae</taxon>
        <taxon>Chaetothyriales</taxon>
        <taxon>Herpotrichiellaceae</taxon>
        <taxon>Cladophialophora</taxon>
    </lineage>
</organism>
<reference evidence="3" key="1">
    <citation type="submission" date="2015-07" db="EMBL/GenBank/DDBJ databases">
        <authorList>
            <person name="Teixeira M.M."/>
            <person name="Souza R.C."/>
            <person name="Almeida L.G."/>
            <person name="Vicente V.A."/>
            <person name="de Hoog S."/>
            <person name="Bocca A.L."/>
            <person name="de Almeida S.R."/>
            <person name="Vasconcelos A.T."/>
            <person name="Felipe M.S."/>
        </authorList>
    </citation>
    <scope>NUCLEOTIDE SEQUENCE [LARGE SCALE GENOMIC DNA]</scope>
    <source>
        <strain evidence="3">KSF</strain>
    </source>
</reference>
<keyword evidence="3" id="KW-1185">Reference proteome</keyword>
<dbReference type="AlphaFoldDB" id="A0A1C1CM18"/>
<proteinExistence type="predicted"/>
<sequence>MISPTNLGYLEVRRIPRAITVYEYNDAPRPTRDPLGVALRESDRPLIDVQRKRSVPQAGEALTAPLPPCET</sequence>
<dbReference type="Proteomes" id="UP000094526">
    <property type="component" value="Unassembled WGS sequence"/>
</dbReference>
<evidence type="ECO:0000313" key="3">
    <source>
        <dbReference type="Proteomes" id="UP000094526"/>
    </source>
</evidence>
<evidence type="ECO:0000313" key="2">
    <source>
        <dbReference type="EMBL" id="OCT49550.1"/>
    </source>
</evidence>
<dbReference type="EMBL" id="LGRB01000010">
    <property type="protein sequence ID" value="OCT49550.1"/>
    <property type="molecule type" value="Genomic_DNA"/>
</dbReference>
<evidence type="ECO:0000256" key="1">
    <source>
        <dbReference type="SAM" id="MobiDB-lite"/>
    </source>
</evidence>